<keyword evidence="1 4" id="KW-0808">Transferase</keyword>
<dbReference type="Pfam" id="PF01553">
    <property type="entry name" value="Acyltransferase"/>
    <property type="match status" value="1"/>
</dbReference>
<proteinExistence type="predicted"/>
<dbReference type="GO" id="GO:0003841">
    <property type="term" value="F:1-acylglycerol-3-phosphate O-acyltransferase activity"/>
    <property type="evidence" value="ECO:0007669"/>
    <property type="project" value="UniProtKB-EC"/>
</dbReference>
<evidence type="ECO:0000256" key="1">
    <source>
        <dbReference type="ARBA" id="ARBA00022679"/>
    </source>
</evidence>
<keyword evidence="2 4" id="KW-0012">Acyltransferase</keyword>
<protein>
    <submittedName>
        <fullName evidence="4">1-acyl-sn-glycerol-3-phosphate acyltransferase</fullName>
        <ecNumber evidence="4">2.3.1.51</ecNumber>
    </submittedName>
</protein>
<dbReference type="EMBL" id="JACHNU010000002">
    <property type="protein sequence ID" value="MBB4662722.1"/>
    <property type="molecule type" value="Genomic_DNA"/>
</dbReference>
<gene>
    <name evidence="4" type="ORF">BDZ31_002308</name>
</gene>
<dbReference type="InterPro" id="IPR002123">
    <property type="entry name" value="Plipid/glycerol_acylTrfase"/>
</dbReference>
<evidence type="ECO:0000259" key="3">
    <source>
        <dbReference type="SMART" id="SM00563"/>
    </source>
</evidence>
<dbReference type="CDD" id="cd07989">
    <property type="entry name" value="LPLAT_AGPAT-like"/>
    <property type="match status" value="1"/>
</dbReference>
<name>A0A840ID84_9ACTN</name>
<organism evidence="4 5">
    <name type="scientific">Conexibacter arvalis</name>
    <dbReference type="NCBI Taxonomy" id="912552"/>
    <lineage>
        <taxon>Bacteria</taxon>
        <taxon>Bacillati</taxon>
        <taxon>Actinomycetota</taxon>
        <taxon>Thermoleophilia</taxon>
        <taxon>Solirubrobacterales</taxon>
        <taxon>Conexibacteraceae</taxon>
        <taxon>Conexibacter</taxon>
    </lineage>
</organism>
<evidence type="ECO:0000256" key="2">
    <source>
        <dbReference type="ARBA" id="ARBA00023315"/>
    </source>
</evidence>
<comment type="caution">
    <text evidence="4">The sequence shown here is derived from an EMBL/GenBank/DDBJ whole genome shotgun (WGS) entry which is preliminary data.</text>
</comment>
<feature type="domain" description="Phospholipid/glycerol acyltransferase" evidence="3">
    <location>
        <begin position="77"/>
        <end position="189"/>
    </location>
</feature>
<reference evidence="4 5" key="1">
    <citation type="submission" date="2020-08" db="EMBL/GenBank/DDBJ databases">
        <title>Genomic Encyclopedia of Archaeal and Bacterial Type Strains, Phase II (KMG-II): from individual species to whole genera.</title>
        <authorList>
            <person name="Goeker M."/>
        </authorList>
    </citation>
    <scope>NUCLEOTIDE SEQUENCE [LARGE SCALE GENOMIC DNA]</scope>
    <source>
        <strain evidence="4 5">DSM 23288</strain>
    </source>
</reference>
<dbReference type="GO" id="GO:0006654">
    <property type="term" value="P:phosphatidic acid biosynthetic process"/>
    <property type="evidence" value="ECO:0007669"/>
    <property type="project" value="TreeGrafter"/>
</dbReference>
<dbReference type="SMART" id="SM00563">
    <property type="entry name" value="PlsC"/>
    <property type="match status" value="1"/>
</dbReference>
<dbReference type="RefSeq" id="WP_183342120.1">
    <property type="nucleotide sequence ID" value="NZ_JACHNU010000002.1"/>
</dbReference>
<dbReference type="SUPFAM" id="SSF69593">
    <property type="entry name" value="Glycerol-3-phosphate (1)-acyltransferase"/>
    <property type="match status" value="1"/>
</dbReference>
<dbReference type="PANTHER" id="PTHR10434:SF11">
    <property type="entry name" value="1-ACYL-SN-GLYCEROL-3-PHOSPHATE ACYLTRANSFERASE"/>
    <property type="match status" value="1"/>
</dbReference>
<dbReference type="AlphaFoldDB" id="A0A840ID84"/>
<sequence length="270" mass="30427">MAEDVKPPEGEKLSSMKAQVYKDSREKDYFDKFHERARTTEPNFVYEATRVVTVTWGLLAFRMRGWHSERVPKRGAVILAPNHASFMDHFFAGAFIRRRVRFMAKSQLFKKPMEWIFSPGGVFPVRRGAFDEDAFTTSHSILDREGALVMYCEGGRSRTGRVSDKARPGIGRIALQSGAPVVPIAIHGSVKVRNWKRLQFPKVTVLYGEPIRWERVERPTREQQQEVADAILTEIKALYAQLEQLGPKGIAQRTRAERAAAGKPAGGAAA</sequence>
<evidence type="ECO:0000313" key="4">
    <source>
        <dbReference type="EMBL" id="MBB4662722.1"/>
    </source>
</evidence>
<dbReference type="EC" id="2.3.1.51" evidence="4"/>
<keyword evidence="5" id="KW-1185">Reference proteome</keyword>
<evidence type="ECO:0000313" key="5">
    <source>
        <dbReference type="Proteomes" id="UP000585272"/>
    </source>
</evidence>
<dbReference type="Proteomes" id="UP000585272">
    <property type="component" value="Unassembled WGS sequence"/>
</dbReference>
<dbReference type="PANTHER" id="PTHR10434">
    <property type="entry name" value="1-ACYL-SN-GLYCEROL-3-PHOSPHATE ACYLTRANSFERASE"/>
    <property type="match status" value="1"/>
</dbReference>
<accession>A0A840ID84</accession>